<dbReference type="EMBL" id="LNQE01000539">
    <property type="protein sequence ID" value="KUG26086.1"/>
    <property type="molecule type" value="Genomic_DNA"/>
</dbReference>
<evidence type="ECO:0000313" key="1">
    <source>
        <dbReference type="EMBL" id="KUG26086.1"/>
    </source>
</evidence>
<name>A0A0W8FZ01_9ZZZZ</name>
<reference evidence="1" key="1">
    <citation type="journal article" date="2015" name="Proc. Natl. Acad. Sci. U.S.A.">
        <title>Networks of energetic and metabolic interactions define dynamics in microbial communities.</title>
        <authorList>
            <person name="Embree M."/>
            <person name="Liu J.K."/>
            <person name="Al-Bassam M.M."/>
            <person name="Zengler K."/>
        </authorList>
    </citation>
    <scope>NUCLEOTIDE SEQUENCE</scope>
</reference>
<protein>
    <submittedName>
        <fullName evidence="1">Uncharacterized protein</fullName>
    </submittedName>
</protein>
<accession>A0A0W8FZ01</accession>
<organism evidence="1">
    <name type="scientific">hydrocarbon metagenome</name>
    <dbReference type="NCBI Taxonomy" id="938273"/>
    <lineage>
        <taxon>unclassified sequences</taxon>
        <taxon>metagenomes</taxon>
        <taxon>ecological metagenomes</taxon>
    </lineage>
</organism>
<proteinExistence type="predicted"/>
<dbReference type="AlphaFoldDB" id="A0A0W8FZ01"/>
<gene>
    <name evidence="1" type="ORF">ASZ90_004081</name>
</gene>
<sequence length="263" mass="30711">MPEYQKHLYMIVFPINALVASQLEPDQFGKHYTTGSAKHYSGKVIFTEVDINYRHPYFEIDKYLDLTVPHEDGSPKKTKFIKSYGVLEHVELSAIKKLFLVTNNGSVLSIESAEYTAVNLPGLIRIYQEVCPLENLIASNKDQREFGRFITTETVSKGAPTMCFTQIDFNIEQFFENNKNKDILQIDLPGVNPYRFFDCVMDLKNNPDKFTKTISLGSLLREISYKFLRHGFWFVKGEDIKFFPMPSEADLENKYFYWWKFVR</sequence>
<comment type="caution">
    <text evidence="1">The sequence shown here is derived from an EMBL/GenBank/DDBJ whole genome shotgun (WGS) entry which is preliminary data.</text>
</comment>